<evidence type="ECO:0000313" key="2">
    <source>
        <dbReference type="Proteomes" id="UP000265520"/>
    </source>
</evidence>
<comment type="caution">
    <text evidence="1">The sequence shown here is derived from an EMBL/GenBank/DDBJ whole genome shotgun (WGS) entry which is preliminary data.</text>
</comment>
<dbReference type="AlphaFoldDB" id="A0A392UQQ9"/>
<evidence type="ECO:0000313" key="1">
    <source>
        <dbReference type="EMBL" id="MCI75188.1"/>
    </source>
</evidence>
<protein>
    <submittedName>
        <fullName evidence="1">Uncharacterized protein</fullName>
    </submittedName>
</protein>
<dbReference type="EMBL" id="LXQA010876933">
    <property type="protein sequence ID" value="MCI75188.1"/>
    <property type="molecule type" value="Genomic_DNA"/>
</dbReference>
<reference evidence="1 2" key="1">
    <citation type="journal article" date="2018" name="Front. Plant Sci.">
        <title>Red Clover (Trifolium pratense) and Zigzag Clover (T. medium) - A Picture of Genomic Similarities and Differences.</title>
        <authorList>
            <person name="Dluhosova J."/>
            <person name="Istvanek J."/>
            <person name="Nedelnik J."/>
            <person name="Repkova J."/>
        </authorList>
    </citation>
    <scope>NUCLEOTIDE SEQUENCE [LARGE SCALE GENOMIC DNA]</scope>
    <source>
        <strain evidence="2">cv. 10/8</strain>
        <tissue evidence="1">Leaf</tissue>
    </source>
</reference>
<dbReference type="Proteomes" id="UP000265520">
    <property type="component" value="Unassembled WGS sequence"/>
</dbReference>
<proteinExistence type="predicted"/>
<accession>A0A392UQQ9</accession>
<organism evidence="1 2">
    <name type="scientific">Trifolium medium</name>
    <dbReference type="NCBI Taxonomy" id="97028"/>
    <lineage>
        <taxon>Eukaryota</taxon>
        <taxon>Viridiplantae</taxon>
        <taxon>Streptophyta</taxon>
        <taxon>Embryophyta</taxon>
        <taxon>Tracheophyta</taxon>
        <taxon>Spermatophyta</taxon>
        <taxon>Magnoliopsida</taxon>
        <taxon>eudicotyledons</taxon>
        <taxon>Gunneridae</taxon>
        <taxon>Pentapetalae</taxon>
        <taxon>rosids</taxon>
        <taxon>fabids</taxon>
        <taxon>Fabales</taxon>
        <taxon>Fabaceae</taxon>
        <taxon>Papilionoideae</taxon>
        <taxon>50 kb inversion clade</taxon>
        <taxon>NPAAA clade</taxon>
        <taxon>Hologalegina</taxon>
        <taxon>IRL clade</taxon>
        <taxon>Trifolieae</taxon>
        <taxon>Trifolium</taxon>
    </lineage>
</organism>
<sequence length="40" mass="4592">MWNHIKFQGWFGSKQDFESTEGIPEVEGDEACRAILKIHG</sequence>
<keyword evidence="2" id="KW-1185">Reference proteome</keyword>
<name>A0A392UQQ9_9FABA</name>